<organism evidence="1">
    <name type="scientific">viral metagenome</name>
    <dbReference type="NCBI Taxonomy" id="1070528"/>
    <lineage>
        <taxon>unclassified sequences</taxon>
        <taxon>metagenomes</taxon>
        <taxon>organismal metagenomes</taxon>
    </lineage>
</organism>
<dbReference type="EMBL" id="MN740485">
    <property type="protein sequence ID" value="QHU29329.1"/>
    <property type="molecule type" value="Genomic_DNA"/>
</dbReference>
<name>A0A6C0LEE9_9ZZZZ</name>
<protein>
    <submittedName>
        <fullName evidence="1">Uncharacterized protein</fullName>
    </submittedName>
</protein>
<accession>A0A6C0LEE9</accession>
<proteinExistence type="predicted"/>
<dbReference type="AlphaFoldDB" id="A0A6C0LEE9"/>
<evidence type="ECO:0000313" key="1">
    <source>
        <dbReference type="EMBL" id="QHU29329.1"/>
    </source>
</evidence>
<reference evidence="1" key="1">
    <citation type="journal article" date="2020" name="Nature">
        <title>Giant virus diversity and host interactions through global metagenomics.</title>
        <authorList>
            <person name="Schulz F."/>
            <person name="Roux S."/>
            <person name="Paez-Espino D."/>
            <person name="Jungbluth S."/>
            <person name="Walsh D.A."/>
            <person name="Denef V.J."/>
            <person name="McMahon K.D."/>
            <person name="Konstantinidis K.T."/>
            <person name="Eloe-Fadrosh E.A."/>
            <person name="Kyrpides N.C."/>
            <person name="Woyke T."/>
        </authorList>
    </citation>
    <scope>NUCLEOTIDE SEQUENCE</scope>
    <source>
        <strain evidence="1">GVMAG-M-3300027804-47</strain>
    </source>
</reference>
<sequence>MSQTTVTSMEPTAPIKDLDDDLKNLLRHINECCMKINEQQNLNCTFKKIEFLEKEGFYDK</sequence>